<dbReference type="InterPro" id="IPR011600">
    <property type="entry name" value="Pept_C14_caspase"/>
</dbReference>
<dbReference type="AlphaFoldDB" id="A0A9N8ERR0"/>
<dbReference type="InterPro" id="IPR029030">
    <property type="entry name" value="Caspase-like_dom_sf"/>
</dbReference>
<organism evidence="3 4">
    <name type="scientific">Seminavis robusta</name>
    <dbReference type="NCBI Taxonomy" id="568900"/>
    <lineage>
        <taxon>Eukaryota</taxon>
        <taxon>Sar</taxon>
        <taxon>Stramenopiles</taxon>
        <taxon>Ochrophyta</taxon>
        <taxon>Bacillariophyta</taxon>
        <taxon>Bacillariophyceae</taxon>
        <taxon>Bacillariophycidae</taxon>
        <taxon>Naviculales</taxon>
        <taxon>Naviculaceae</taxon>
        <taxon>Seminavis</taxon>
    </lineage>
</organism>
<comment type="caution">
    <text evidence="3">The sequence shown here is derived from an EMBL/GenBank/DDBJ whole genome shotgun (WGS) entry which is preliminary data.</text>
</comment>
<feature type="domain" description="Peptidase C14 caspase" evidence="2">
    <location>
        <begin position="13"/>
        <end position="95"/>
    </location>
</feature>
<feature type="domain" description="Peptidase C14 caspase" evidence="2">
    <location>
        <begin position="115"/>
        <end position="267"/>
    </location>
</feature>
<dbReference type="Gene3D" id="3.40.50.12660">
    <property type="match status" value="2"/>
</dbReference>
<dbReference type="Pfam" id="PF00656">
    <property type="entry name" value="Peptidase_C14"/>
    <property type="match status" value="2"/>
</dbReference>
<dbReference type="InterPro" id="IPR050452">
    <property type="entry name" value="Metacaspase"/>
</dbReference>
<name>A0A9N8ERR0_9STRA</name>
<proteinExistence type="inferred from homology"/>
<dbReference type="Proteomes" id="UP001153069">
    <property type="component" value="Unassembled WGS sequence"/>
</dbReference>
<accession>A0A9N8ERR0</accession>
<dbReference type="EMBL" id="CAICTM010001756">
    <property type="protein sequence ID" value="CAB9525977.1"/>
    <property type="molecule type" value="Genomic_DNA"/>
</dbReference>
<evidence type="ECO:0000313" key="4">
    <source>
        <dbReference type="Proteomes" id="UP001153069"/>
    </source>
</evidence>
<dbReference type="GO" id="GO:0005737">
    <property type="term" value="C:cytoplasm"/>
    <property type="evidence" value="ECO:0007669"/>
    <property type="project" value="TreeGrafter"/>
</dbReference>
<evidence type="ECO:0000313" key="3">
    <source>
        <dbReference type="EMBL" id="CAB9525977.1"/>
    </source>
</evidence>
<reference evidence="3" key="1">
    <citation type="submission" date="2020-06" db="EMBL/GenBank/DDBJ databases">
        <authorList>
            <consortium name="Plant Systems Biology data submission"/>
        </authorList>
    </citation>
    <scope>NUCLEOTIDE SEQUENCE</scope>
    <source>
        <strain evidence="3">D6</strain>
    </source>
</reference>
<dbReference type="GO" id="GO:0004197">
    <property type="term" value="F:cysteine-type endopeptidase activity"/>
    <property type="evidence" value="ECO:0007669"/>
    <property type="project" value="InterPro"/>
</dbReference>
<dbReference type="GO" id="GO:0006508">
    <property type="term" value="P:proteolysis"/>
    <property type="evidence" value="ECO:0007669"/>
    <property type="project" value="InterPro"/>
</dbReference>
<dbReference type="SUPFAM" id="SSF52129">
    <property type="entry name" value="Caspase-like"/>
    <property type="match status" value="1"/>
</dbReference>
<protein>
    <submittedName>
        <fullName evidence="3">Metacaspase-1</fullName>
    </submittedName>
</protein>
<evidence type="ECO:0000256" key="1">
    <source>
        <dbReference type="ARBA" id="ARBA00009005"/>
    </source>
</evidence>
<comment type="similarity">
    <text evidence="1">Belongs to the peptidase C14B family.</text>
</comment>
<gene>
    <name evidence="3" type="ORF">SEMRO_1758_G295720.1</name>
</gene>
<sequence>MSDVEKAEGLIGAEVHMISGCRDEQTSADVSNVANFSLPDPAGRAGGACTSAMLKVLYADHKKPDDDLSYQEVLLKMREILQGQRFTQIPQLSSSRSLNIKNKFAIVPDDFSGTRRAVMIGINYVGQQGELSGCHNDVKNMIEYIKDIHGFEDENITILMDDGENISPTYENIMNAYKKLVEEAEPGDACFCHYSGHGGKIRDDDGDEKDGYDETLVPLDYGSAGQIRDDDIYKTLVLPMKKGVNLTSVMDCCHSGTVLDLPFVFVADGSQEEMTIKPDFDMQKLEMIVGLLQAAAQNEDVMKMAMKMCGCNIL</sequence>
<dbReference type="PANTHER" id="PTHR48104:SF30">
    <property type="entry name" value="METACASPASE-1"/>
    <property type="match status" value="1"/>
</dbReference>
<dbReference type="PANTHER" id="PTHR48104">
    <property type="entry name" value="METACASPASE-4"/>
    <property type="match status" value="1"/>
</dbReference>
<evidence type="ECO:0000259" key="2">
    <source>
        <dbReference type="Pfam" id="PF00656"/>
    </source>
</evidence>
<dbReference type="OrthoDB" id="3223806at2759"/>
<keyword evidence="4" id="KW-1185">Reference proteome</keyword>